<dbReference type="RefSeq" id="WP_136399849.1">
    <property type="nucleotide sequence ID" value="NZ_CP036295.1"/>
</dbReference>
<dbReference type="Proteomes" id="UP000297065">
    <property type="component" value="Chromosome"/>
</dbReference>
<dbReference type="Gene3D" id="3.40.50.880">
    <property type="match status" value="1"/>
</dbReference>
<dbReference type="GO" id="GO:0005524">
    <property type="term" value="F:ATP binding"/>
    <property type="evidence" value="ECO:0007669"/>
    <property type="project" value="UniProtKB-KW"/>
</dbReference>
<evidence type="ECO:0000256" key="6">
    <source>
        <dbReference type="ARBA" id="ARBA00022840"/>
    </source>
</evidence>
<accession>A0A4P7UHH0</accession>
<dbReference type="SUPFAM" id="SSF52317">
    <property type="entry name" value="Class I glutamine amidotransferase-like"/>
    <property type="match status" value="1"/>
</dbReference>
<keyword evidence="3" id="KW-0547">Nucleotide-binding</keyword>
<keyword evidence="4" id="KW-0658">Purine biosynthesis</keyword>
<organism evidence="8 9">
    <name type="scientific">Desulfovibrio desulfuricans</name>
    <dbReference type="NCBI Taxonomy" id="876"/>
    <lineage>
        <taxon>Bacteria</taxon>
        <taxon>Pseudomonadati</taxon>
        <taxon>Thermodesulfobacteriota</taxon>
        <taxon>Desulfovibrionia</taxon>
        <taxon>Desulfovibrionales</taxon>
        <taxon>Desulfovibrionaceae</taxon>
        <taxon>Desulfovibrio</taxon>
    </lineage>
</organism>
<keyword evidence="7" id="KW-0315">Glutamine amidotransferase</keyword>
<dbReference type="InterPro" id="IPR029062">
    <property type="entry name" value="Class_I_gatase-like"/>
</dbReference>
<evidence type="ECO:0000313" key="9">
    <source>
        <dbReference type="Proteomes" id="UP000297065"/>
    </source>
</evidence>
<keyword evidence="2" id="KW-0436">Ligase</keyword>
<sequence>MGTVNTLVITGYGTNSHMETAHTARLAGADKADVVHFSDLVAAKVRLADYHFLVFPGGFLDGDDLGAAQAAAMRWRYLKDDAGAALLQSLREFLDEGKLILGICNGFQLLVKLGVLPALGGQRFERQVSLGNNDSARFEDRWVHLLPNAASPCVFTKNLPLLSMPVRHGEGKLVARDADCLRRLEAENLIALQYADPATGKPTQEYPLNPNGSSLAIAGLTDPTGRVLGLMPHPEAFHHVTNHPGWTRGELDAPGTLIFVNAVRYLRGQS</sequence>
<evidence type="ECO:0000313" key="8">
    <source>
        <dbReference type="EMBL" id="QCC85705.1"/>
    </source>
</evidence>
<gene>
    <name evidence="8" type="ORF">DDIC_07415</name>
</gene>
<evidence type="ECO:0000256" key="2">
    <source>
        <dbReference type="ARBA" id="ARBA00022598"/>
    </source>
</evidence>
<keyword evidence="5" id="KW-0378">Hydrolase</keyword>
<dbReference type="PROSITE" id="PS51273">
    <property type="entry name" value="GATASE_TYPE_1"/>
    <property type="match status" value="1"/>
</dbReference>
<dbReference type="GO" id="GO:0005737">
    <property type="term" value="C:cytoplasm"/>
    <property type="evidence" value="ECO:0007669"/>
    <property type="project" value="TreeGrafter"/>
</dbReference>
<dbReference type="EMBL" id="CP036295">
    <property type="protein sequence ID" value="QCC85705.1"/>
    <property type="molecule type" value="Genomic_DNA"/>
</dbReference>
<evidence type="ECO:0000256" key="3">
    <source>
        <dbReference type="ARBA" id="ARBA00022741"/>
    </source>
</evidence>
<dbReference type="PANTHER" id="PTHR10099:SF1">
    <property type="entry name" value="PHOSPHORIBOSYLFORMYLGLYCINAMIDINE SYNTHASE"/>
    <property type="match status" value="1"/>
</dbReference>
<dbReference type="AlphaFoldDB" id="A0A4P7UHH0"/>
<dbReference type="Pfam" id="PF13507">
    <property type="entry name" value="GATase_5"/>
    <property type="match status" value="1"/>
</dbReference>
<reference evidence="8 9" key="1">
    <citation type="submission" date="2019-02" db="EMBL/GenBank/DDBJ databases">
        <title>Complete Genome Sequence of Desulfovibrio desulfuricans IC1, a Sulfonate Utilizing Anaerobe.</title>
        <authorList>
            <person name="Day L.A."/>
            <person name="De Leon K.B."/>
            <person name="Wall J.D."/>
        </authorList>
    </citation>
    <scope>NUCLEOTIDE SEQUENCE [LARGE SCALE GENOMIC DNA]</scope>
    <source>
        <strain evidence="8 9">IC1</strain>
    </source>
</reference>
<evidence type="ECO:0000256" key="4">
    <source>
        <dbReference type="ARBA" id="ARBA00022755"/>
    </source>
</evidence>
<dbReference type="GO" id="GO:0004642">
    <property type="term" value="F:phosphoribosylformylglycinamidine synthase activity"/>
    <property type="evidence" value="ECO:0007669"/>
    <property type="project" value="InterPro"/>
</dbReference>
<dbReference type="SMART" id="SM01211">
    <property type="entry name" value="GATase_5"/>
    <property type="match status" value="1"/>
</dbReference>
<evidence type="ECO:0000256" key="1">
    <source>
        <dbReference type="ARBA" id="ARBA00022490"/>
    </source>
</evidence>
<keyword evidence="1" id="KW-0963">Cytoplasm</keyword>
<keyword evidence="6" id="KW-0067">ATP-binding</keyword>
<dbReference type="GO" id="GO:0016787">
    <property type="term" value="F:hydrolase activity"/>
    <property type="evidence" value="ECO:0007669"/>
    <property type="project" value="UniProtKB-KW"/>
</dbReference>
<protein>
    <submittedName>
        <fullName evidence="8">Phosphoribosylformylglycinamidine synthase subunit PurQ</fullName>
    </submittedName>
</protein>
<proteinExistence type="predicted"/>
<dbReference type="InterPro" id="IPR010075">
    <property type="entry name" value="PRibForGlyAmidine_synth_PurQ"/>
</dbReference>
<dbReference type="PIRSF" id="PIRSF001586">
    <property type="entry name" value="FGAM_synth_I"/>
    <property type="match status" value="1"/>
</dbReference>
<dbReference type="GO" id="GO:0006189">
    <property type="term" value="P:'de novo' IMP biosynthetic process"/>
    <property type="evidence" value="ECO:0007669"/>
    <property type="project" value="InterPro"/>
</dbReference>
<dbReference type="PANTHER" id="PTHR10099">
    <property type="entry name" value="PHOSPHORIBOSYLFORMYLGLYCINAMIDINE SYNTHASE"/>
    <property type="match status" value="1"/>
</dbReference>
<evidence type="ECO:0000256" key="7">
    <source>
        <dbReference type="ARBA" id="ARBA00022962"/>
    </source>
</evidence>
<evidence type="ECO:0000256" key="5">
    <source>
        <dbReference type="ARBA" id="ARBA00022801"/>
    </source>
</evidence>
<name>A0A4P7UHH0_DESDE</name>
<dbReference type="OrthoDB" id="9804441at2"/>